<gene>
    <name evidence="2" type="ORF">BCR38DRAFT_425464</name>
</gene>
<dbReference type="PANTHER" id="PTHR36124:SF1">
    <property type="entry name" value="ER-BOUND OXYGENASE MPAB_MPAB'_RUBBER OXYGENASE CATALYTIC DOMAIN-CONTAINING PROTEIN"/>
    <property type="match status" value="1"/>
</dbReference>
<dbReference type="RefSeq" id="XP_040717615.1">
    <property type="nucleotide sequence ID" value="XM_040859720.1"/>
</dbReference>
<keyword evidence="1" id="KW-0472">Membrane</keyword>
<dbReference type="GeneID" id="63775932"/>
<feature type="transmembrane region" description="Helical" evidence="1">
    <location>
        <begin position="34"/>
        <end position="51"/>
    </location>
</feature>
<comment type="caution">
    <text evidence="2">The sequence shown here is derived from an EMBL/GenBank/DDBJ whole genome shotgun (WGS) entry which is preliminary data.</text>
</comment>
<keyword evidence="3" id="KW-1185">Reference proteome</keyword>
<dbReference type="AlphaFoldDB" id="A0A1Y2E614"/>
<evidence type="ECO:0000313" key="2">
    <source>
        <dbReference type="EMBL" id="ORY66991.1"/>
    </source>
</evidence>
<accession>A0A1Y2E614</accession>
<keyword evidence="1" id="KW-1133">Transmembrane helix</keyword>
<organism evidence="2 3">
    <name type="scientific">Pseudomassariella vexata</name>
    <dbReference type="NCBI Taxonomy" id="1141098"/>
    <lineage>
        <taxon>Eukaryota</taxon>
        <taxon>Fungi</taxon>
        <taxon>Dikarya</taxon>
        <taxon>Ascomycota</taxon>
        <taxon>Pezizomycotina</taxon>
        <taxon>Sordariomycetes</taxon>
        <taxon>Xylariomycetidae</taxon>
        <taxon>Amphisphaeriales</taxon>
        <taxon>Pseudomassariaceae</taxon>
        <taxon>Pseudomassariella</taxon>
    </lineage>
</organism>
<name>A0A1Y2E614_9PEZI</name>
<dbReference type="EMBL" id="MCFJ01000004">
    <property type="protein sequence ID" value="ORY66991.1"/>
    <property type="molecule type" value="Genomic_DNA"/>
</dbReference>
<dbReference type="STRING" id="1141098.A0A1Y2E614"/>
<dbReference type="InterPro" id="IPR046366">
    <property type="entry name" value="MPAB"/>
</dbReference>
<proteinExistence type="predicted"/>
<protein>
    <submittedName>
        <fullName evidence="2">Uncharacterized protein</fullName>
    </submittedName>
</protein>
<dbReference type="InParanoid" id="A0A1Y2E614"/>
<dbReference type="GO" id="GO:0016491">
    <property type="term" value="F:oxidoreductase activity"/>
    <property type="evidence" value="ECO:0007669"/>
    <property type="project" value="InterPro"/>
</dbReference>
<dbReference type="PANTHER" id="PTHR36124">
    <property type="match status" value="1"/>
</dbReference>
<reference evidence="2 3" key="1">
    <citation type="submission" date="2016-07" db="EMBL/GenBank/DDBJ databases">
        <title>Pervasive Adenine N6-methylation of Active Genes in Fungi.</title>
        <authorList>
            <consortium name="DOE Joint Genome Institute"/>
            <person name="Mondo S.J."/>
            <person name="Dannebaum R.O."/>
            <person name="Kuo R.C."/>
            <person name="Labutti K."/>
            <person name="Haridas S."/>
            <person name="Kuo A."/>
            <person name="Salamov A."/>
            <person name="Ahrendt S.R."/>
            <person name="Lipzen A."/>
            <person name="Sullivan W."/>
            <person name="Andreopoulos W.B."/>
            <person name="Clum A."/>
            <person name="Lindquist E."/>
            <person name="Daum C."/>
            <person name="Ramamoorthy G.K."/>
            <person name="Gryganskyi A."/>
            <person name="Culley D."/>
            <person name="Magnuson J.K."/>
            <person name="James T.Y."/>
            <person name="O'Malley M.A."/>
            <person name="Stajich J.E."/>
            <person name="Spatafora J.W."/>
            <person name="Visel A."/>
            <person name="Grigoriev I.V."/>
        </authorList>
    </citation>
    <scope>NUCLEOTIDE SEQUENCE [LARGE SCALE GENOMIC DNA]</scope>
    <source>
        <strain evidence="2 3">CBS 129021</strain>
    </source>
</reference>
<evidence type="ECO:0000313" key="3">
    <source>
        <dbReference type="Proteomes" id="UP000193689"/>
    </source>
</evidence>
<dbReference type="Proteomes" id="UP000193689">
    <property type="component" value="Unassembled WGS sequence"/>
</dbReference>
<sequence>MSNFTVTLASAFPSQLPARMQASLDRLPSAWTSYIVPTVLGYLLLCQALRFRREKAMRRKYGYPDRASLARMTTTDAQMIISDLSMYEFPYMTMASAQFGLFKTYGVETISSLLLATRNLTDPIASIKRYEDTGVIIGEFLSNPPNSERAISAISRMNFLHAKYISSGCISNADLLYTLSVFITEPERFVRLYEWRHMNDMERCAYGNFWKNIGDAMGIQYEGFLSKAGEWRDGLDFAEDISRWAKAYEVVAFKPSAVSHEPAVTLVPMLTYWLPWFAQRFAHECVHVLLGDRAREAFMLPEPGIGATALVYTSLAIRRFFLRHLSLPRLIPVTRHASSPNPDGRLQTEYSYGNFPYYVKPTFWKRWGPEGWAIWIAGGKLPGDEPEHYLSQGFNFWDLGPKNRMGRGKEEMGTDCKRMKAKGMGGCPF</sequence>
<evidence type="ECO:0000256" key="1">
    <source>
        <dbReference type="SAM" id="Phobius"/>
    </source>
</evidence>
<keyword evidence="1" id="KW-0812">Transmembrane</keyword>
<dbReference type="OrthoDB" id="545169at2759"/>